<reference evidence="1 2" key="1">
    <citation type="journal article" date="2016" name="Gene">
        <title>PacBio SMRT assembly of a complex multi-replicon genome reveals chlorocatechol degradative operon in a region of genome plasticity.</title>
        <authorList>
            <person name="Ricker N."/>
            <person name="Shen S.Y."/>
            <person name="Goordial J."/>
            <person name="Jin S."/>
            <person name="Fulthorpe R.R."/>
        </authorList>
    </citation>
    <scope>NUCLEOTIDE SEQUENCE [LARGE SCALE GENOMIC DNA]</scope>
    <source>
        <strain evidence="1 2">OLGA172</strain>
        <plasmid evidence="2">polga2</plasmid>
    </source>
</reference>
<sequence>MPGTNKKPPRNVETPNLIILRLHYELMRAAAHIVAPVMRVTGFRFSKAWRGNKIISHVEANLLADGIKPDRIRF</sequence>
<accession>A0A167WQW5</accession>
<organism evidence="1 2">
    <name type="scientific">Paraburkholderia phytofirmans OLGA172</name>
    <dbReference type="NCBI Taxonomy" id="1417228"/>
    <lineage>
        <taxon>Bacteria</taxon>
        <taxon>Pseudomonadati</taxon>
        <taxon>Pseudomonadota</taxon>
        <taxon>Betaproteobacteria</taxon>
        <taxon>Burkholderiales</taxon>
        <taxon>Burkholderiaceae</taxon>
        <taxon>Paraburkholderia</taxon>
    </lineage>
</organism>
<keyword evidence="2" id="KW-1185">Reference proteome</keyword>
<geneLocation type="plasmid" evidence="2">
    <name>polga2</name>
</geneLocation>
<keyword evidence="1" id="KW-0614">Plasmid</keyword>
<evidence type="ECO:0000313" key="1">
    <source>
        <dbReference type="EMBL" id="ANB78053.1"/>
    </source>
</evidence>
<gene>
    <name evidence="1" type="ORF">AYM40_37470</name>
</gene>
<evidence type="ECO:0000313" key="2">
    <source>
        <dbReference type="Proteomes" id="UP000076852"/>
    </source>
</evidence>
<dbReference type="EMBL" id="CP014581">
    <property type="protein sequence ID" value="ANB78053.1"/>
    <property type="molecule type" value="Genomic_DNA"/>
</dbReference>
<protein>
    <submittedName>
        <fullName evidence="1">Uncharacterized protein</fullName>
    </submittedName>
</protein>
<dbReference type="Proteomes" id="UP000076852">
    <property type="component" value="Plasmid pOLGA2"/>
</dbReference>
<proteinExistence type="predicted"/>
<dbReference type="KEGG" id="buz:AYM40_37470"/>
<name>A0A167WQW5_9BURK</name>
<dbReference type="AlphaFoldDB" id="A0A167WQW5"/>